<keyword evidence="5" id="KW-0597">Phosphoprotein</keyword>
<evidence type="ECO:0000256" key="5">
    <source>
        <dbReference type="PROSITE-ProRule" id="PRU00169"/>
    </source>
</evidence>
<dbReference type="Proteomes" id="UP000011721">
    <property type="component" value="Chromosome"/>
</dbReference>
<dbReference type="InterPro" id="IPR000673">
    <property type="entry name" value="Sig_transdc_resp-reg_Me-estase"/>
</dbReference>
<evidence type="ECO:0000313" key="9">
    <source>
        <dbReference type="Proteomes" id="UP000011721"/>
    </source>
</evidence>
<feature type="modified residue" description="4-aspartylphosphate" evidence="5">
    <location>
        <position position="63"/>
    </location>
</feature>
<dbReference type="GO" id="GO:0008984">
    <property type="term" value="F:protein-glutamate methylesterase activity"/>
    <property type="evidence" value="ECO:0007669"/>
    <property type="project" value="UniProtKB-EC"/>
</dbReference>
<dbReference type="CDD" id="cd17541">
    <property type="entry name" value="REC_CheB-like"/>
    <property type="match status" value="1"/>
</dbReference>
<dbReference type="eggNOG" id="COG2201">
    <property type="taxonomic scope" value="Bacteria"/>
</dbReference>
<dbReference type="KEGG" id="dsf:UWK_02813"/>
<feature type="domain" description="CheB-type methylesterase" evidence="7">
    <location>
        <begin position="209"/>
        <end position="360"/>
    </location>
</feature>
<dbReference type="Pfam" id="PF01339">
    <property type="entry name" value="CheB_methylest"/>
    <property type="match status" value="1"/>
</dbReference>
<comment type="caution">
    <text evidence="4">Lacks conserved residue(s) required for the propagation of feature annotation.</text>
</comment>
<reference evidence="9" key="1">
    <citation type="journal article" date="2013" name="Stand. Genomic Sci.">
        <title>Complete genome sequence of Desulfocapsa sulfexigens, a marine deltaproteobacterium specialized in disproportionating inorganic sulfur compounds.</title>
        <authorList>
            <person name="Finster K.W."/>
            <person name="Kjeldsen K.U."/>
            <person name="Kube M."/>
            <person name="Reinhardt R."/>
            <person name="Mussmann M."/>
            <person name="Amann R."/>
            <person name="Schreiber L."/>
        </authorList>
    </citation>
    <scope>NUCLEOTIDE SEQUENCE [LARGE SCALE GENOMIC DNA]</scope>
    <source>
        <strain evidence="9">DSM 10523 / SB164P1</strain>
    </source>
</reference>
<comment type="catalytic activity">
    <reaction evidence="3">
        <text>[protein]-L-glutamate 5-O-methyl ester + H2O = L-glutamyl-[protein] + methanol + H(+)</text>
        <dbReference type="Rhea" id="RHEA:23236"/>
        <dbReference type="Rhea" id="RHEA-COMP:10208"/>
        <dbReference type="Rhea" id="RHEA-COMP:10311"/>
        <dbReference type="ChEBI" id="CHEBI:15377"/>
        <dbReference type="ChEBI" id="CHEBI:15378"/>
        <dbReference type="ChEBI" id="CHEBI:17790"/>
        <dbReference type="ChEBI" id="CHEBI:29973"/>
        <dbReference type="ChEBI" id="CHEBI:82795"/>
        <dbReference type="EC" id="3.1.1.61"/>
    </reaction>
</comment>
<evidence type="ECO:0000313" key="8">
    <source>
        <dbReference type="EMBL" id="AGF79344.1"/>
    </source>
</evidence>
<dbReference type="AlphaFoldDB" id="M1NIE5"/>
<dbReference type="OrthoDB" id="9793421at2"/>
<dbReference type="InterPro" id="IPR035909">
    <property type="entry name" value="CheB_C"/>
</dbReference>
<dbReference type="SMART" id="SM00448">
    <property type="entry name" value="REC"/>
    <property type="match status" value="1"/>
</dbReference>
<gene>
    <name evidence="8" type="ordered locus">UWK_02813</name>
</gene>
<dbReference type="SUPFAM" id="SSF52172">
    <property type="entry name" value="CheY-like"/>
    <property type="match status" value="1"/>
</dbReference>
<dbReference type="InterPro" id="IPR001789">
    <property type="entry name" value="Sig_transdc_resp-reg_receiver"/>
</dbReference>
<dbReference type="GO" id="GO:0006935">
    <property type="term" value="P:chemotaxis"/>
    <property type="evidence" value="ECO:0007669"/>
    <property type="project" value="InterPro"/>
</dbReference>
<dbReference type="InterPro" id="IPR011006">
    <property type="entry name" value="CheY-like_superfamily"/>
</dbReference>
<dbReference type="STRING" id="1167006.UWK_02813"/>
<organism evidence="8 9">
    <name type="scientific">Desulfocapsa sulfexigens (strain DSM 10523 / SB164P1)</name>
    <dbReference type="NCBI Taxonomy" id="1167006"/>
    <lineage>
        <taxon>Bacteria</taxon>
        <taxon>Pseudomonadati</taxon>
        <taxon>Thermodesulfobacteriota</taxon>
        <taxon>Desulfobulbia</taxon>
        <taxon>Desulfobulbales</taxon>
        <taxon>Desulfocapsaceae</taxon>
        <taxon>Desulfocapsa</taxon>
    </lineage>
</organism>
<protein>
    <recommendedName>
        <fullName evidence="2">protein-glutamate methylesterase</fullName>
        <ecNumber evidence="2">3.1.1.61</ecNumber>
    </recommendedName>
</protein>
<dbReference type="PANTHER" id="PTHR42872">
    <property type="entry name" value="PROTEIN-GLUTAMATE METHYLESTERASE/PROTEIN-GLUTAMINE GLUTAMINASE"/>
    <property type="match status" value="1"/>
</dbReference>
<keyword evidence="1" id="KW-0378">Hydrolase</keyword>
<evidence type="ECO:0000259" key="6">
    <source>
        <dbReference type="PROSITE" id="PS50110"/>
    </source>
</evidence>
<dbReference type="PANTHER" id="PTHR42872:SF3">
    <property type="entry name" value="PROTEIN-GLUTAMATE METHYLESTERASE_PROTEIN-GLUTAMINE GLUTAMINASE 1"/>
    <property type="match status" value="1"/>
</dbReference>
<dbReference type="GO" id="GO:0000156">
    <property type="term" value="F:phosphorelay response regulator activity"/>
    <property type="evidence" value="ECO:0007669"/>
    <property type="project" value="InterPro"/>
</dbReference>
<dbReference type="RefSeq" id="WP_015405030.1">
    <property type="nucleotide sequence ID" value="NC_020304.1"/>
</dbReference>
<dbReference type="Gene3D" id="3.40.50.180">
    <property type="entry name" value="Methylesterase CheB, C-terminal domain"/>
    <property type="match status" value="1"/>
</dbReference>
<dbReference type="Gene3D" id="3.40.50.2300">
    <property type="match status" value="1"/>
</dbReference>
<evidence type="ECO:0000256" key="1">
    <source>
        <dbReference type="ARBA" id="ARBA00022801"/>
    </source>
</evidence>
<dbReference type="SUPFAM" id="SSF52738">
    <property type="entry name" value="Methylesterase CheB, C-terminal domain"/>
    <property type="match status" value="1"/>
</dbReference>
<dbReference type="PROSITE" id="PS50110">
    <property type="entry name" value="RESPONSE_REGULATORY"/>
    <property type="match status" value="1"/>
</dbReference>
<dbReference type="GO" id="GO:0005737">
    <property type="term" value="C:cytoplasm"/>
    <property type="evidence" value="ECO:0007669"/>
    <property type="project" value="InterPro"/>
</dbReference>
<proteinExistence type="predicted"/>
<evidence type="ECO:0000256" key="2">
    <source>
        <dbReference type="ARBA" id="ARBA00039140"/>
    </source>
</evidence>
<evidence type="ECO:0000259" key="7">
    <source>
        <dbReference type="PROSITE" id="PS50122"/>
    </source>
</evidence>
<feature type="domain" description="Response regulatory" evidence="6">
    <location>
        <begin position="12"/>
        <end position="129"/>
    </location>
</feature>
<dbReference type="Pfam" id="PF00072">
    <property type="entry name" value="Response_reg"/>
    <property type="match status" value="1"/>
</dbReference>
<dbReference type="EC" id="3.1.1.61" evidence="2"/>
<evidence type="ECO:0000256" key="3">
    <source>
        <dbReference type="ARBA" id="ARBA00048267"/>
    </source>
</evidence>
<name>M1NIE5_DESSD</name>
<dbReference type="HOGENOM" id="CLU_000445_51_0_7"/>
<evidence type="ECO:0000256" key="4">
    <source>
        <dbReference type="PROSITE-ProRule" id="PRU00050"/>
    </source>
</evidence>
<sequence>MSTSEHLQNPVKVLIVDDSWVLRRVLRGTLAKRDDVSVAGEATNGIEALEMILKLQPDVILLDMEMPVMDGMTTLQHLMIHTPTPTIMLSSLSKKGTARCFDALKYGAVDFVSKNSFFQGMDSTAHSKLVLNKIFAAAKTSVQSIDPMHQKDESGVVGKLREKVVFCEDCGTRQSVKAWPLNDDVIKCQKCGDDIPVLMNKRYRRMNFITVIGAGEGGYANLLKMIPALSPEMGGAICVMVLDDRNRVQSFVKYLDAISDFDVLLGKNGTTLEGGCCYLFSGAEQVLLSPYSGNYSFKIQPTANTDSSARIDELMASAGTLLKDRVAGVLLSGEESDGSRGIEKILAEGGNCFVLNPDHCFHKTMTSGPFVRFNLQGGLNETLLAAKIQECHFAKKENVITA</sequence>
<dbReference type="PROSITE" id="PS50122">
    <property type="entry name" value="CHEB"/>
    <property type="match status" value="1"/>
</dbReference>
<accession>M1NIE5</accession>
<keyword evidence="9" id="KW-1185">Reference proteome</keyword>
<dbReference type="EMBL" id="CP003985">
    <property type="protein sequence ID" value="AGF79344.1"/>
    <property type="molecule type" value="Genomic_DNA"/>
</dbReference>